<dbReference type="Pfam" id="PF10404">
    <property type="entry name" value="BHD_2"/>
    <property type="match status" value="1"/>
</dbReference>
<dbReference type="GO" id="GO:0005737">
    <property type="term" value="C:cytoplasm"/>
    <property type="evidence" value="ECO:0007669"/>
    <property type="project" value="TreeGrafter"/>
</dbReference>
<evidence type="ECO:0000256" key="5">
    <source>
        <dbReference type="ARBA" id="ARBA00023125"/>
    </source>
</evidence>
<dbReference type="InterPro" id="IPR018327">
    <property type="entry name" value="BHD_2"/>
</dbReference>
<dbReference type="Pfam" id="PF10403">
    <property type="entry name" value="BHD_1"/>
    <property type="match status" value="1"/>
</dbReference>
<dbReference type="PANTHER" id="PTHR12135">
    <property type="entry name" value="DNA REPAIR PROTEIN XP-C / RAD4"/>
    <property type="match status" value="1"/>
</dbReference>
<dbReference type="SMART" id="SM01030">
    <property type="entry name" value="BHD_1"/>
    <property type="match status" value="1"/>
</dbReference>
<dbReference type="InterPro" id="IPR004583">
    <property type="entry name" value="DNA_repair_Rad4"/>
</dbReference>
<evidence type="ECO:0000259" key="10">
    <source>
        <dbReference type="SMART" id="SM01032"/>
    </source>
</evidence>
<evidence type="ECO:0000256" key="7">
    <source>
        <dbReference type="ARBA" id="ARBA00023242"/>
    </source>
</evidence>
<evidence type="ECO:0000259" key="8">
    <source>
        <dbReference type="SMART" id="SM01030"/>
    </source>
</evidence>
<dbReference type="Pfam" id="PF10405">
    <property type="entry name" value="BHD_3"/>
    <property type="match status" value="1"/>
</dbReference>
<dbReference type="InterPro" id="IPR018026">
    <property type="entry name" value="DNA_repair_Rad4-like"/>
</dbReference>
<dbReference type="GO" id="GO:0071942">
    <property type="term" value="C:XPC complex"/>
    <property type="evidence" value="ECO:0007669"/>
    <property type="project" value="TreeGrafter"/>
</dbReference>
<dbReference type="OrthoDB" id="300780at2759"/>
<dbReference type="KEGG" id="lgi:LOTGIDRAFT_132355"/>
<dbReference type="Proteomes" id="UP000030746">
    <property type="component" value="Unassembled WGS sequence"/>
</dbReference>
<dbReference type="SUPFAM" id="SSF54001">
    <property type="entry name" value="Cysteine proteinases"/>
    <property type="match status" value="1"/>
</dbReference>
<comment type="subcellular location">
    <subcellularLocation>
        <location evidence="1">Nucleus</location>
    </subcellularLocation>
</comment>
<reference evidence="11 12" key="1">
    <citation type="journal article" date="2013" name="Nature">
        <title>Insights into bilaterian evolution from three spiralian genomes.</title>
        <authorList>
            <person name="Simakov O."/>
            <person name="Marletaz F."/>
            <person name="Cho S.J."/>
            <person name="Edsinger-Gonzales E."/>
            <person name="Havlak P."/>
            <person name="Hellsten U."/>
            <person name="Kuo D.H."/>
            <person name="Larsson T."/>
            <person name="Lv J."/>
            <person name="Arendt D."/>
            <person name="Savage R."/>
            <person name="Osoegawa K."/>
            <person name="de Jong P."/>
            <person name="Grimwood J."/>
            <person name="Chapman J.A."/>
            <person name="Shapiro H."/>
            <person name="Aerts A."/>
            <person name="Otillar R.P."/>
            <person name="Terry A.Y."/>
            <person name="Boore J.L."/>
            <person name="Grigoriev I.V."/>
            <person name="Lindberg D.R."/>
            <person name="Seaver E.C."/>
            <person name="Weisblat D.A."/>
            <person name="Putnam N.H."/>
            <person name="Rokhsar D.S."/>
        </authorList>
    </citation>
    <scope>NUCLEOTIDE SEQUENCE [LARGE SCALE GENOMIC DNA]</scope>
</reference>
<dbReference type="GO" id="GO:0003697">
    <property type="term" value="F:single-stranded DNA binding"/>
    <property type="evidence" value="ECO:0007669"/>
    <property type="project" value="TreeGrafter"/>
</dbReference>
<keyword evidence="3" id="KW-0597">Phosphoprotein</keyword>
<dbReference type="InterPro" id="IPR018326">
    <property type="entry name" value="Rad4_beta-hairpin_dom1"/>
</dbReference>
<gene>
    <name evidence="11" type="ORF">LOTGIDRAFT_132355</name>
</gene>
<accession>V3ZJH2</accession>
<evidence type="ECO:0008006" key="13">
    <source>
        <dbReference type="Google" id="ProtNLM"/>
    </source>
</evidence>
<dbReference type="InterPro" id="IPR018328">
    <property type="entry name" value="Rad4_beta-hairpin_dom3"/>
</dbReference>
<sequence>RSPEVVRKNKELKKNRKILSSDSSDDSERGCDVWIEIYLQEENQWICVDCIREVVNKPYDIESTATYPLHYCLAYSNDGSIKDVTPRFASDWLSTTRKLRTDSDWWRETLQTYRSQEEQNEQDDEHIKDQLIKRPLPTSIGQFKSHPLYVLQRHLLKFEAIYPDTAIPVGYIRGEPIYARECVHVLHSRENWMKEGRAVRIGEEPYKMVKSRPKWKKPKENPDALDLEIFGEWQTDIYIPPPAVNGKIPRNEYGNVELFKPWMLPGGTVHLQVQGLNRIAKKLGIDCVAAMVGWDYHGGFSHALLEGFVVCEDQKDILMAAWDEDQEIQKQREMEKIEKRVLGNWKLLTRGLLIKERLQIKFDLKVGIYTALYVGV</sequence>
<keyword evidence="6" id="KW-0234">DNA repair</keyword>
<dbReference type="EMBL" id="KB203534">
    <property type="protein sequence ID" value="ESO84377.1"/>
    <property type="molecule type" value="Genomic_DNA"/>
</dbReference>
<dbReference type="OMA" id="WICIECI"/>
<comment type="similarity">
    <text evidence="2">Belongs to the XPC family.</text>
</comment>
<dbReference type="GeneID" id="20233307"/>
<feature type="domain" description="Rad4 beta-hairpin" evidence="8">
    <location>
        <begin position="132"/>
        <end position="184"/>
    </location>
</feature>
<dbReference type="AlphaFoldDB" id="V3ZJH2"/>
<name>V3ZJH2_LOTGI</name>
<feature type="domain" description="Rad4 beta-hairpin" evidence="9">
    <location>
        <begin position="186"/>
        <end position="241"/>
    </location>
</feature>
<dbReference type="FunFam" id="2.20.20.110:FF:000001">
    <property type="entry name" value="DNA repair protein complementing XP-C cells"/>
    <property type="match status" value="1"/>
</dbReference>
<dbReference type="SMART" id="SM01031">
    <property type="entry name" value="BHD_2"/>
    <property type="match status" value="1"/>
</dbReference>
<evidence type="ECO:0000259" key="9">
    <source>
        <dbReference type="SMART" id="SM01031"/>
    </source>
</evidence>
<dbReference type="GO" id="GO:0000111">
    <property type="term" value="C:nucleotide-excision repair factor 2 complex"/>
    <property type="evidence" value="ECO:0007669"/>
    <property type="project" value="TreeGrafter"/>
</dbReference>
<organism evidence="11 12">
    <name type="scientific">Lottia gigantea</name>
    <name type="common">Giant owl limpet</name>
    <dbReference type="NCBI Taxonomy" id="225164"/>
    <lineage>
        <taxon>Eukaryota</taxon>
        <taxon>Metazoa</taxon>
        <taxon>Spiralia</taxon>
        <taxon>Lophotrochozoa</taxon>
        <taxon>Mollusca</taxon>
        <taxon>Gastropoda</taxon>
        <taxon>Patellogastropoda</taxon>
        <taxon>Lottioidea</taxon>
        <taxon>Lottiidae</taxon>
        <taxon>Lottia</taxon>
    </lineage>
</organism>
<dbReference type="InterPro" id="IPR038765">
    <property type="entry name" value="Papain-like_cys_pep_sf"/>
</dbReference>
<protein>
    <recommendedName>
        <fullName evidence="13">Rad4 beta-hairpin domain-containing protein</fullName>
    </recommendedName>
</protein>
<keyword evidence="7" id="KW-0539">Nucleus</keyword>
<evidence type="ECO:0000256" key="3">
    <source>
        <dbReference type="ARBA" id="ARBA00022553"/>
    </source>
</evidence>
<dbReference type="InterPro" id="IPR036985">
    <property type="entry name" value="Transglutaminase-like_sf"/>
</dbReference>
<dbReference type="Gene3D" id="3.30.70.2460">
    <property type="entry name" value="Rad4, beta-hairpin domain BHD3"/>
    <property type="match status" value="1"/>
</dbReference>
<evidence type="ECO:0000256" key="4">
    <source>
        <dbReference type="ARBA" id="ARBA00022763"/>
    </source>
</evidence>
<dbReference type="CTD" id="20233307"/>
<evidence type="ECO:0000256" key="6">
    <source>
        <dbReference type="ARBA" id="ARBA00023204"/>
    </source>
</evidence>
<dbReference type="RefSeq" id="XP_009064982.1">
    <property type="nucleotide sequence ID" value="XM_009066734.1"/>
</dbReference>
<keyword evidence="12" id="KW-1185">Reference proteome</keyword>
<dbReference type="PANTHER" id="PTHR12135:SF0">
    <property type="entry name" value="DNA REPAIR PROTEIN COMPLEMENTING XP-C CELLS"/>
    <property type="match status" value="1"/>
</dbReference>
<dbReference type="Gene3D" id="2.20.20.110">
    <property type="entry name" value="Rad4, beta-hairpin domain BHD1"/>
    <property type="match status" value="1"/>
</dbReference>
<feature type="domain" description="Rad4 beta-hairpin" evidence="10">
    <location>
        <begin position="248"/>
        <end position="322"/>
    </location>
</feature>
<evidence type="ECO:0000256" key="2">
    <source>
        <dbReference type="ARBA" id="ARBA00009525"/>
    </source>
</evidence>
<proteinExistence type="inferred from homology"/>
<evidence type="ECO:0000256" key="1">
    <source>
        <dbReference type="ARBA" id="ARBA00004123"/>
    </source>
</evidence>
<dbReference type="HOGENOM" id="CLU_026889_0_0_1"/>
<dbReference type="SMART" id="SM01032">
    <property type="entry name" value="BHD_3"/>
    <property type="match status" value="1"/>
</dbReference>
<dbReference type="InterPro" id="IPR042488">
    <property type="entry name" value="Rad4_BHD3_sf"/>
</dbReference>
<dbReference type="NCBIfam" id="TIGR00605">
    <property type="entry name" value="rad4"/>
    <property type="match status" value="1"/>
</dbReference>
<keyword evidence="4" id="KW-0227">DNA damage</keyword>
<dbReference type="GO" id="GO:0003684">
    <property type="term" value="F:damaged DNA binding"/>
    <property type="evidence" value="ECO:0007669"/>
    <property type="project" value="InterPro"/>
</dbReference>
<dbReference type="Gene3D" id="3.90.260.10">
    <property type="entry name" value="Transglutaminase-like"/>
    <property type="match status" value="1"/>
</dbReference>
<evidence type="ECO:0000313" key="11">
    <source>
        <dbReference type="EMBL" id="ESO84377.1"/>
    </source>
</evidence>
<dbReference type="STRING" id="225164.V3ZJH2"/>
<dbReference type="Pfam" id="PF03835">
    <property type="entry name" value="Rad4"/>
    <property type="match status" value="1"/>
</dbReference>
<keyword evidence="5" id="KW-0238">DNA-binding</keyword>
<feature type="non-terminal residue" evidence="11">
    <location>
        <position position="1"/>
    </location>
</feature>
<dbReference type="FunFam" id="3.30.70.2460:FF:000001">
    <property type="entry name" value="DNA repair protein Rad4 family"/>
    <property type="match status" value="1"/>
</dbReference>
<dbReference type="GO" id="GO:0006289">
    <property type="term" value="P:nucleotide-excision repair"/>
    <property type="evidence" value="ECO:0007669"/>
    <property type="project" value="InterPro"/>
</dbReference>
<dbReference type="InterPro" id="IPR018325">
    <property type="entry name" value="Rad4/PNGase_transGLS-fold"/>
</dbReference>
<evidence type="ECO:0000313" key="12">
    <source>
        <dbReference type="Proteomes" id="UP000030746"/>
    </source>
</evidence>
<dbReference type="GO" id="GO:0006298">
    <property type="term" value="P:mismatch repair"/>
    <property type="evidence" value="ECO:0007669"/>
    <property type="project" value="TreeGrafter"/>
</dbReference>